<keyword evidence="4" id="KW-0732">Signal</keyword>
<dbReference type="Pfam" id="PF01497">
    <property type="entry name" value="Peripla_BP_2"/>
    <property type="match status" value="1"/>
</dbReference>
<dbReference type="SUPFAM" id="SSF53807">
    <property type="entry name" value="Helical backbone' metal receptor"/>
    <property type="match status" value="1"/>
</dbReference>
<keyword evidence="3" id="KW-0813">Transport</keyword>
<gene>
    <name evidence="6" type="primary">yfmC</name>
    <name evidence="6" type="ordered locus">DGo_CA2512</name>
</gene>
<comment type="subcellular location">
    <subcellularLocation>
        <location evidence="1">Cell envelope</location>
    </subcellularLocation>
</comment>
<dbReference type="eggNOG" id="COG4594">
    <property type="taxonomic scope" value="Bacteria"/>
</dbReference>
<dbReference type="PATRIC" id="fig|745776.4.peg.2578"/>
<dbReference type="STRING" id="745776.DGo_CA2512"/>
<dbReference type="PANTHER" id="PTHR30532:SF29">
    <property type="entry name" value="FE(3+) DICITRATE-BINDING PERIPLASMIC PROTEIN"/>
    <property type="match status" value="1"/>
</dbReference>
<proteinExistence type="inferred from homology"/>
<evidence type="ECO:0000256" key="1">
    <source>
        <dbReference type="ARBA" id="ARBA00004196"/>
    </source>
</evidence>
<dbReference type="PANTHER" id="PTHR30532">
    <property type="entry name" value="IRON III DICITRATE-BINDING PERIPLASMIC PROTEIN"/>
    <property type="match status" value="1"/>
</dbReference>
<evidence type="ECO:0000313" key="6">
    <source>
        <dbReference type="EMBL" id="AFD26439.1"/>
    </source>
</evidence>
<name>H8GSH8_DEIGI</name>
<organism evidence="6 7">
    <name type="scientific">Deinococcus gobiensis (strain DSM 21396 / JCM 16679 / CGMCC 1.7299 / I-0)</name>
    <dbReference type="NCBI Taxonomy" id="745776"/>
    <lineage>
        <taxon>Bacteria</taxon>
        <taxon>Thermotogati</taxon>
        <taxon>Deinococcota</taxon>
        <taxon>Deinococci</taxon>
        <taxon>Deinococcales</taxon>
        <taxon>Deinococcaceae</taxon>
        <taxon>Deinococcus</taxon>
    </lineage>
</organism>
<evidence type="ECO:0000256" key="3">
    <source>
        <dbReference type="ARBA" id="ARBA00022448"/>
    </source>
</evidence>
<sequence>MDLPNTPKRVVVLEYAYADDVAALGLKPVGWAREADVPDYLGRQLAGVPSIGTRAQPSLEKILALKPDLILADTGRHKGLYAQLSKIAPTISLNVFRSDYQGQLDALGTLGRALGREPQAQRLLDEQARLLAKSRLLANKGAGGLLVAALPPSNLFVLHSRESVIGDLMGRLGRTNLSTSAGKDDNLYSLDLEGVAALNPATLVLLVNPGEHNVLDSWGKNPVWLRLRAVQSGKVFTFDRDLWSKARGIQALGQITRQAVSSGLLQDQPKR</sequence>
<dbReference type="PROSITE" id="PS50983">
    <property type="entry name" value="FE_B12_PBP"/>
    <property type="match status" value="1"/>
</dbReference>
<evidence type="ECO:0000256" key="4">
    <source>
        <dbReference type="ARBA" id="ARBA00022729"/>
    </source>
</evidence>
<dbReference type="InterPro" id="IPR002491">
    <property type="entry name" value="ABC_transptr_periplasmic_BD"/>
</dbReference>
<dbReference type="Proteomes" id="UP000007575">
    <property type="component" value="Chromosome"/>
</dbReference>
<dbReference type="EMBL" id="CP002191">
    <property type="protein sequence ID" value="AFD26439.1"/>
    <property type="molecule type" value="Genomic_DNA"/>
</dbReference>
<dbReference type="GO" id="GO:0030288">
    <property type="term" value="C:outer membrane-bounded periplasmic space"/>
    <property type="evidence" value="ECO:0007669"/>
    <property type="project" value="TreeGrafter"/>
</dbReference>
<dbReference type="GO" id="GO:1901678">
    <property type="term" value="P:iron coordination entity transport"/>
    <property type="evidence" value="ECO:0007669"/>
    <property type="project" value="UniProtKB-ARBA"/>
</dbReference>
<dbReference type="CDD" id="cd01146">
    <property type="entry name" value="FhuD"/>
    <property type="match status" value="1"/>
</dbReference>
<protein>
    <submittedName>
        <fullName evidence="6">Ferrichrome ABC transporter binding protein</fullName>
    </submittedName>
</protein>
<dbReference type="HOGENOM" id="CLU_038034_0_0_0"/>
<accession>H8GSH8</accession>
<dbReference type="InterPro" id="IPR051313">
    <property type="entry name" value="Bact_iron-sidero_bind"/>
</dbReference>
<evidence type="ECO:0000256" key="2">
    <source>
        <dbReference type="ARBA" id="ARBA00008814"/>
    </source>
</evidence>
<dbReference type="Gene3D" id="3.40.50.1980">
    <property type="entry name" value="Nitrogenase molybdenum iron protein domain"/>
    <property type="match status" value="2"/>
</dbReference>
<feature type="domain" description="Fe/B12 periplasmic-binding" evidence="5">
    <location>
        <begin position="9"/>
        <end position="268"/>
    </location>
</feature>
<reference evidence="6 7" key="1">
    <citation type="journal article" date="2012" name="PLoS ONE">
        <title>Genome sequence and transcriptome analysis of the radioresistant bacterium Deinococcus gobiensis: insights into the extreme environmental adaptations.</title>
        <authorList>
            <person name="Yuan M."/>
            <person name="Chen M."/>
            <person name="Zhang W."/>
            <person name="Lu W."/>
            <person name="Wang J."/>
            <person name="Yang M."/>
            <person name="Zhao P."/>
            <person name="Tang R."/>
            <person name="Li X."/>
            <person name="Hao Y."/>
            <person name="Zhou Z."/>
            <person name="Zhan Y."/>
            <person name="Yu H."/>
            <person name="Teng C."/>
            <person name="Yan Y."/>
            <person name="Ping S."/>
            <person name="Wang Y."/>
            <person name="Lin M."/>
        </authorList>
    </citation>
    <scope>NUCLEOTIDE SEQUENCE [LARGE SCALE GENOMIC DNA]</scope>
    <source>
        <strain evidence="6 7">I-0</strain>
    </source>
</reference>
<comment type="similarity">
    <text evidence="2">Belongs to the bacterial solute-binding protein 8 family.</text>
</comment>
<dbReference type="KEGG" id="dgo:DGo_CA2512"/>
<evidence type="ECO:0000259" key="5">
    <source>
        <dbReference type="PROSITE" id="PS50983"/>
    </source>
</evidence>
<evidence type="ECO:0000313" key="7">
    <source>
        <dbReference type="Proteomes" id="UP000007575"/>
    </source>
</evidence>
<keyword evidence="7" id="KW-1185">Reference proteome</keyword>
<dbReference type="AlphaFoldDB" id="H8GSH8"/>